<sequence length="224" mass="24056">MPREELERSVLNAQFDERAKTYSFCAARLDFAGTVLLWALVLETSSSSKLPRHLVNSFAPPSLAPASVSHAQAHALCCISPGHGFSQHDVVLLPRGDLFRGRGVNGYPTGAIPRPTQPALAPAGPTPVNSLLPSAEEWDLRDAQAGALIYQNIMLPGLHGLLPTDTSKEMWDKLQVKFAHTSEALKAQAMEKLRGVKLANGSGLPAHLDKLTMLRGEALLIGAL</sequence>
<evidence type="ECO:0000313" key="2">
    <source>
        <dbReference type="Proteomes" id="UP001219525"/>
    </source>
</evidence>
<dbReference type="EMBL" id="JARJCW010000074">
    <property type="protein sequence ID" value="KAJ7198158.1"/>
    <property type="molecule type" value="Genomic_DNA"/>
</dbReference>
<accession>A0AAD6UYE8</accession>
<reference evidence="1" key="1">
    <citation type="submission" date="2023-03" db="EMBL/GenBank/DDBJ databases">
        <title>Massive genome expansion in bonnet fungi (Mycena s.s.) driven by repeated elements and novel gene families across ecological guilds.</title>
        <authorList>
            <consortium name="Lawrence Berkeley National Laboratory"/>
            <person name="Harder C.B."/>
            <person name="Miyauchi S."/>
            <person name="Viragh M."/>
            <person name="Kuo A."/>
            <person name="Thoen E."/>
            <person name="Andreopoulos B."/>
            <person name="Lu D."/>
            <person name="Skrede I."/>
            <person name="Drula E."/>
            <person name="Henrissat B."/>
            <person name="Morin E."/>
            <person name="Kohler A."/>
            <person name="Barry K."/>
            <person name="LaButti K."/>
            <person name="Morin E."/>
            <person name="Salamov A."/>
            <person name="Lipzen A."/>
            <person name="Mereny Z."/>
            <person name="Hegedus B."/>
            <person name="Baldrian P."/>
            <person name="Stursova M."/>
            <person name="Weitz H."/>
            <person name="Taylor A."/>
            <person name="Grigoriev I.V."/>
            <person name="Nagy L.G."/>
            <person name="Martin F."/>
            <person name="Kauserud H."/>
        </authorList>
    </citation>
    <scope>NUCLEOTIDE SEQUENCE</scope>
    <source>
        <strain evidence="1">9144</strain>
    </source>
</reference>
<gene>
    <name evidence="1" type="ORF">GGX14DRAFT_573717</name>
</gene>
<name>A0AAD6UYE8_9AGAR</name>
<proteinExistence type="predicted"/>
<comment type="caution">
    <text evidence="1">The sequence shown here is derived from an EMBL/GenBank/DDBJ whole genome shotgun (WGS) entry which is preliminary data.</text>
</comment>
<evidence type="ECO:0000313" key="1">
    <source>
        <dbReference type="EMBL" id="KAJ7198158.1"/>
    </source>
</evidence>
<protein>
    <submittedName>
        <fullName evidence="1">Uncharacterized protein</fullName>
    </submittedName>
</protein>
<dbReference type="Pfam" id="PF14223">
    <property type="entry name" value="Retrotran_gag_2"/>
    <property type="match status" value="1"/>
</dbReference>
<dbReference type="Proteomes" id="UP001219525">
    <property type="component" value="Unassembled WGS sequence"/>
</dbReference>
<dbReference type="AlphaFoldDB" id="A0AAD6UYE8"/>
<organism evidence="1 2">
    <name type="scientific">Mycena pura</name>
    <dbReference type="NCBI Taxonomy" id="153505"/>
    <lineage>
        <taxon>Eukaryota</taxon>
        <taxon>Fungi</taxon>
        <taxon>Dikarya</taxon>
        <taxon>Basidiomycota</taxon>
        <taxon>Agaricomycotina</taxon>
        <taxon>Agaricomycetes</taxon>
        <taxon>Agaricomycetidae</taxon>
        <taxon>Agaricales</taxon>
        <taxon>Marasmiineae</taxon>
        <taxon>Mycenaceae</taxon>
        <taxon>Mycena</taxon>
    </lineage>
</organism>
<keyword evidence="2" id="KW-1185">Reference proteome</keyword>